<proteinExistence type="inferred from homology"/>
<keyword evidence="5" id="KW-1185">Reference proteome</keyword>
<dbReference type="EMBL" id="SEYY01012136">
    <property type="protein sequence ID" value="KAB7500961.1"/>
    <property type="molecule type" value="Genomic_DNA"/>
</dbReference>
<organism evidence="4 5">
    <name type="scientific">Armadillidium nasatum</name>
    <dbReference type="NCBI Taxonomy" id="96803"/>
    <lineage>
        <taxon>Eukaryota</taxon>
        <taxon>Metazoa</taxon>
        <taxon>Ecdysozoa</taxon>
        <taxon>Arthropoda</taxon>
        <taxon>Crustacea</taxon>
        <taxon>Multicrustacea</taxon>
        <taxon>Malacostraca</taxon>
        <taxon>Eumalacostraca</taxon>
        <taxon>Peracarida</taxon>
        <taxon>Isopoda</taxon>
        <taxon>Oniscidea</taxon>
        <taxon>Crinocheta</taxon>
        <taxon>Armadillidiidae</taxon>
        <taxon>Armadillidium</taxon>
    </lineage>
</organism>
<evidence type="ECO:0000259" key="3">
    <source>
        <dbReference type="Pfam" id="PF00685"/>
    </source>
</evidence>
<sequence>MMELKSGHRVVEIEEEKNEEQKRLFKAYTKGVVKLQPGNWFYTRPFLDFADKIYDFKFRPTDIVIMTFPKAGTTWMQEIVWSLKHPFESDNQLDGFPCVALSSKYNLLEGDFVKSTGSGLSAIQADDGYQLLQKHCPGKDPKNGVFLQIAEKISDPRIIKTHLPFSLLAPSLLNTCKVVFVARNPKDVCVSFYHHSNIVKTHGYTGDFNKFFELFLNGEVMYGPFWKYLEEAWERREHPNLHCVHFEDLKSNPMKEISKLNDFLDTGLNADQIERISDETSFEAMKKKEPKKCNTGTCPLMDRSKGSFFRSGTVDSWKKNFTKEQNDKMNEWIQKHSSNGNNFRLRFSN</sequence>
<evidence type="ECO:0000256" key="2">
    <source>
        <dbReference type="ARBA" id="ARBA00022679"/>
    </source>
</evidence>
<dbReference type="PANTHER" id="PTHR11783">
    <property type="entry name" value="SULFOTRANSFERASE SULT"/>
    <property type="match status" value="1"/>
</dbReference>
<feature type="domain" description="Sulfotransferase" evidence="3">
    <location>
        <begin position="60"/>
        <end position="336"/>
    </location>
</feature>
<dbReference type="OrthoDB" id="205623at2759"/>
<dbReference type="Pfam" id="PF00685">
    <property type="entry name" value="Sulfotransfer_1"/>
    <property type="match status" value="1"/>
</dbReference>
<comment type="similarity">
    <text evidence="1">Belongs to the sulfotransferase 1 family.</text>
</comment>
<dbReference type="InterPro" id="IPR000863">
    <property type="entry name" value="Sulfotransferase_dom"/>
</dbReference>
<dbReference type="SUPFAM" id="SSF52540">
    <property type="entry name" value="P-loop containing nucleoside triphosphate hydrolases"/>
    <property type="match status" value="1"/>
</dbReference>
<accession>A0A5N5T345</accession>
<evidence type="ECO:0000313" key="5">
    <source>
        <dbReference type="Proteomes" id="UP000326759"/>
    </source>
</evidence>
<dbReference type="Gene3D" id="3.40.50.300">
    <property type="entry name" value="P-loop containing nucleotide triphosphate hydrolases"/>
    <property type="match status" value="1"/>
</dbReference>
<name>A0A5N5T345_9CRUS</name>
<dbReference type="InterPro" id="IPR027417">
    <property type="entry name" value="P-loop_NTPase"/>
</dbReference>
<dbReference type="Proteomes" id="UP000326759">
    <property type="component" value="Unassembled WGS sequence"/>
</dbReference>
<keyword evidence="2 4" id="KW-0808">Transferase</keyword>
<comment type="caution">
    <text evidence="4">The sequence shown here is derived from an EMBL/GenBank/DDBJ whole genome shotgun (WGS) entry which is preliminary data.</text>
</comment>
<evidence type="ECO:0000313" key="4">
    <source>
        <dbReference type="EMBL" id="KAB7500961.1"/>
    </source>
</evidence>
<dbReference type="GO" id="GO:0008146">
    <property type="term" value="F:sulfotransferase activity"/>
    <property type="evidence" value="ECO:0007669"/>
    <property type="project" value="InterPro"/>
</dbReference>
<protein>
    <submittedName>
        <fullName evidence="4">Sulfotransferase 1C4</fullName>
    </submittedName>
</protein>
<evidence type="ECO:0000256" key="1">
    <source>
        <dbReference type="ARBA" id="ARBA00005771"/>
    </source>
</evidence>
<gene>
    <name evidence="4" type="ORF">Anas_12248</name>
</gene>
<dbReference type="AlphaFoldDB" id="A0A5N5T345"/>
<reference evidence="4 5" key="1">
    <citation type="journal article" date="2019" name="PLoS Biol.">
        <title>Sex chromosomes control vertical transmission of feminizing Wolbachia symbionts in an isopod.</title>
        <authorList>
            <person name="Becking T."/>
            <person name="Chebbi M.A."/>
            <person name="Giraud I."/>
            <person name="Moumen B."/>
            <person name="Laverre T."/>
            <person name="Caubet Y."/>
            <person name="Peccoud J."/>
            <person name="Gilbert C."/>
            <person name="Cordaux R."/>
        </authorList>
    </citation>
    <scope>NUCLEOTIDE SEQUENCE [LARGE SCALE GENOMIC DNA]</scope>
    <source>
        <strain evidence="4">ANa2</strain>
        <tissue evidence="4">Whole body excluding digestive tract and cuticle</tissue>
    </source>
</reference>